<dbReference type="GO" id="GO:0016020">
    <property type="term" value="C:membrane"/>
    <property type="evidence" value="ECO:0007669"/>
    <property type="project" value="UniProtKB-SubCell"/>
</dbReference>
<reference evidence="6 7" key="1">
    <citation type="submission" date="2017-09" db="EMBL/GenBank/DDBJ databases">
        <title>WGS assembly of Aquilegia coerulea Goldsmith.</title>
        <authorList>
            <person name="Hodges S."/>
            <person name="Kramer E."/>
            <person name="Nordborg M."/>
            <person name="Tomkins J."/>
            <person name="Borevitz J."/>
            <person name="Derieg N."/>
            <person name="Yan J."/>
            <person name="Mihaltcheva S."/>
            <person name="Hayes R.D."/>
            <person name="Rokhsar D."/>
        </authorList>
    </citation>
    <scope>NUCLEOTIDE SEQUENCE [LARGE SCALE GENOMIC DNA]</scope>
    <source>
        <strain evidence="7">cv. Goldsmith</strain>
    </source>
</reference>
<dbReference type="PRINTS" id="PR00081">
    <property type="entry name" value="GDHRDH"/>
</dbReference>
<keyword evidence="5" id="KW-1133">Transmembrane helix</keyword>
<organism evidence="6 7">
    <name type="scientific">Aquilegia coerulea</name>
    <name type="common">Rocky mountain columbine</name>
    <dbReference type="NCBI Taxonomy" id="218851"/>
    <lineage>
        <taxon>Eukaryota</taxon>
        <taxon>Viridiplantae</taxon>
        <taxon>Streptophyta</taxon>
        <taxon>Embryophyta</taxon>
        <taxon>Tracheophyta</taxon>
        <taxon>Spermatophyta</taxon>
        <taxon>Magnoliopsida</taxon>
        <taxon>Ranunculales</taxon>
        <taxon>Ranunculaceae</taxon>
        <taxon>Thalictroideae</taxon>
        <taxon>Aquilegia</taxon>
    </lineage>
</organism>
<dbReference type="Proteomes" id="UP000230069">
    <property type="component" value="Unassembled WGS sequence"/>
</dbReference>
<dbReference type="Pfam" id="PF00106">
    <property type="entry name" value="adh_short"/>
    <property type="match status" value="1"/>
</dbReference>
<dbReference type="EMBL" id="KZ305028">
    <property type="protein sequence ID" value="PIA51019.1"/>
    <property type="molecule type" value="Genomic_DNA"/>
</dbReference>
<proteinExistence type="inferred from homology"/>
<evidence type="ECO:0008006" key="8">
    <source>
        <dbReference type="Google" id="ProtNLM"/>
    </source>
</evidence>
<comment type="similarity">
    <text evidence="2 4">Belongs to the short-chain dehydrogenases/reductases (SDR) family.</text>
</comment>
<feature type="transmembrane region" description="Helical" evidence="5">
    <location>
        <begin position="26"/>
        <end position="45"/>
    </location>
</feature>
<dbReference type="PROSITE" id="PS00061">
    <property type="entry name" value="ADH_SHORT"/>
    <property type="match status" value="1"/>
</dbReference>
<dbReference type="PANTHER" id="PTHR43391:SF78">
    <property type="entry name" value="11-BETA-HYDROXYSTEROID DEHYDROGENASE 1B-LIKE ISOFORM X1"/>
    <property type="match status" value="1"/>
</dbReference>
<keyword evidence="5" id="KW-0472">Membrane</keyword>
<dbReference type="PRINTS" id="PR00080">
    <property type="entry name" value="SDRFAMILY"/>
</dbReference>
<evidence type="ECO:0000256" key="3">
    <source>
        <dbReference type="ARBA" id="ARBA00023002"/>
    </source>
</evidence>
<dbReference type="InterPro" id="IPR036291">
    <property type="entry name" value="NAD(P)-bd_dom_sf"/>
</dbReference>
<dbReference type="InterPro" id="IPR020904">
    <property type="entry name" value="Sc_DH/Rdtase_CS"/>
</dbReference>
<evidence type="ECO:0000256" key="1">
    <source>
        <dbReference type="ARBA" id="ARBA00004606"/>
    </source>
</evidence>
<dbReference type="SUPFAM" id="SSF51735">
    <property type="entry name" value="NAD(P)-binding Rossmann-fold domains"/>
    <property type="match status" value="1"/>
</dbReference>
<protein>
    <recommendedName>
        <fullName evidence="8">11-beta-hydroxysteroid dehydrogenase</fullName>
    </recommendedName>
</protein>
<feature type="non-terminal residue" evidence="6">
    <location>
        <position position="1"/>
    </location>
</feature>
<keyword evidence="5" id="KW-0812">Transmembrane</keyword>
<evidence type="ECO:0000313" key="6">
    <source>
        <dbReference type="EMBL" id="PIA51019.1"/>
    </source>
</evidence>
<keyword evidence="3" id="KW-0560">Oxidoreductase</keyword>
<name>A0A2G5E5I8_AQUCA</name>
<evidence type="ECO:0000256" key="2">
    <source>
        <dbReference type="ARBA" id="ARBA00006484"/>
    </source>
</evidence>
<sequence>EISGKYSALSAFWKAMELIHLVMDLVVPPVLLIFMLVMLPPYFLFKFVNTIIRRFTTEDLMGKVVLITGASSGIGEHLAYEYARKGALLALVARRKKRLEEVAEKARQLGSPGAIFICADVSKSNDCKRFVEETVNHFGRLDHLVNNAGIISGFYFEESTDITNTNYLMDVNFWGSVYSTQFALPHLKMSKGKILVIGSASAWLYGPYISIYGASKAALENFYQTLRVELDSSVKITIASLGFVESEITQGKHLAVDGTVQVDKEKIEAMIGLFPVKSARECAKNIVNGVCKEARCVTDPSWCGFLYLCKFFIPEVVEWLYRAQPQRMLQPKTTFLTSMKSISPPDFNNVQNRKR</sequence>
<evidence type="ECO:0000256" key="5">
    <source>
        <dbReference type="SAM" id="Phobius"/>
    </source>
</evidence>
<dbReference type="InterPro" id="IPR002347">
    <property type="entry name" value="SDR_fam"/>
</dbReference>
<keyword evidence="7" id="KW-1185">Reference proteome</keyword>
<comment type="subcellular location">
    <subcellularLocation>
        <location evidence="1">Membrane</location>
        <topology evidence="1">Single-pass type II membrane protein</topology>
    </subcellularLocation>
</comment>
<gene>
    <name evidence="6" type="ORF">AQUCO_01100083v1</name>
</gene>
<dbReference type="AlphaFoldDB" id="A0A2G5E5I8"/>
<dbReference type="GO" id="GO:0005829">
    <property type="term" value="C:cytosol"/>
    <property type="evidence" value="ECO:0007669"/>
    <property type="project" value="TreeGrafter"/>
</dbReference>
<evidence type="ECO:0000256" key="4">
    <source>
        <dbReference type="RuleBase" id="RU000363"/>
    </source>
</evidence>
<dbReference type="PANTHER" id="PTHR43391">
    <property type="entry name" value="RETINOL DEHYDROGENASE-RELATED"/>
    <property type="match status" value="1"/>
</dbReference>
<evidence type="ECO:0000313" key="7">
    <source>
        <dbReference type="Proteomes" id="UP000230069"/>
    </source>
</evidence>
<dbReference type="OrthoDB" id="47007at2759"/>
<accession>A0A2G5E5I8</accession>
<dbReference type="Gene3D" id="3.40.50.720">
    <property type="entry name" value="NAD(P)-binding Rossmann-like Domain"/>
    <property type="match status" value="1"/>
</dbReference>
<dbReference type="GO" id="GO:0016491">
    <property type="term" value="F:oxidoreductase activity"/>
    <property type="evidence" value="ECO:0007669"/>
    <property type="project" value="UniProtKB-KW"/>
</dbReference>